<protein>
    <recommendedName>
        <fullName evidence="2">ATP-grasp domain-containing protein</fullName>
    </recommendedName>
</protein>
<dbReference type="SUPFAM" id="SSF56059">
    <property type="entry name" value="Glutathione synthetase ATP-binding domain-like"/>
    <property type="match status" value="1"/>
</dbReference>
<accession>A0A1Y3PKR3</accession>
<dbReference type="EMBL" id="LZRT01000086">
    <property type="protein sequence ID" value="OUM86726.1"/>
    <property type="molecule type" value="Genomic_DNA"/>
</dbReference>
<dbReference type="Pfam" id="PF14398">
    <property type="entry name" value="ATPgrasp_YheCD"/>
    <property type="match status" value="1"/>
</dbReference>
<feature type="domain" description="ATP-grasp" evidence="2">
    <location>
        <begin position="222"/>
        <end position="453"/>
    </location>
</feature>
<dbReference type="AlphaFoldDB" id="A0A1Y3PKR3"/>
<dbReference type="PROSITE" id="PS50975">
    <property type="entry name" value="ATP_GRASP"/>
    <property type="match status" value="1"/>
</dbReference>
<evidence type="ECO:0000256" key="1">
    <source>
        <dbReference type="PROSITE-ProRule" id="PRU00409"/>
    </source>
</evidence>
<proteinExistence type="predicted"/>
<dbReference type="InterPro" id="IPR011761">
    <property type="entry name" value="ATP-grasp"/>
</dbReference>
<dbReference type="Proteomes" id="UP000196475">
    <property type="component" value="Unassembled WGS sequence"/>
</dbReference>
<comment type="caution">
    <text evidence="3">The sequence shown here is derived from an EMBL/GenBank/DDBJ whole genome shotgun (WGS) entry which is preliminary data.</text>
</comment>
<evidence type="ECO:0000313" key="3">
    <source>
        <dbReference type="EMBL" id="OUM86726.1"/>
    </source>
</evidence>
<gene>
    <name evidence="3" type="ORF">BAA01_03790</name>
</gene>
<name>A0A1Y3PKR3_9BACI</name>
<organism evidence="3 4">
    <name type="scientific">Bacillus thermozeamaize</name>
    <dbReference type="NCBI Taxonomy" id="230954"/>
    <lineage>
        <taxon>Bacteria</taxon>
        <taxon>Bacillati</taxon>
        <taxon>Bacillota</taxon>
        <taxon>Bacilli</taxon>
        <taxon>Bacillales</taxon>
        <taxon>Bacillaceae</taxon>
        <taxon>Bacillus</taxon>
    </lineage>
</organism>
<keyword evidence="1" id="KW-0067">ATP-binding</keyword>
<dbReference type="GO" id="GO:0046872">
    <property type="term" value="F:metal ion binding"/>
    <property type="evidence" value="ECO:0007669"/>
    <property type="project" value="InterPro"/>
</dbReference>
<reference evidence="4" key="1">
    <citation type="submission" date="2016-06" db="EMBL/GenBank/DDBJ databases">
        <authorList>
            <person name="Nascimento L."/>
            <person name="Pereira R.V."/>
            <person name="Martins L.F."/>
            <person name="Quaggio R.B."/>
            <person name="Silva A.M."/>
            <person name="Setubal J.C."/>
        </authorList>
    </citation>
    <scope>NUCLEOTIDE SEQUENCE [LARGE SCALE GENOMIC DNA]</scope>
</reference>
<dbReference type="GO" id="GO:0005524">
    <property type="term" value="F:ATP binding"/>
    <property type="evidence" value="ECO:0007669"/>
    <property type="project" value="UniProtKB-UniRule"/>
</dbReference>
<dbReference type="Gene3D" id="3.30.470.20">
    <property type="entry name" value="ATP-grasp fold, B domain"/>
    <property type="match status" value="1"/>
</dbReference>
<evidence type="ECO:0000313" key="4">
    <source>
        <dbReference type="Proteomes" id="UP000196475"/>
    </source>
</evidence>
<evidence type="ECO:0000259" key="2">
    <source>
        <dbReference type="PROSITE" id="PS50975"/>
    </source>
</evidence>
<sequence length="468" mass="53236">MTSVSQSKPVKVTVQTKSNPEHSLTGVLSINPKLLNRLKLIPGSTPALVCGKRKTRVRVKTNHHHNQFILIVDAATASHLCLPDGIQLNISYNPRANTLFLGPLFCILVDPIEKPTDGPIKFLSPFIEEVTRYGKKRGTLVFVASPDGVNPEKQQITGWHLLNRTWQASEFPIPDVCYNRISSRTVEQAQATQAALRFLNQTCHLFNTQFLNKWQVHQHLFKSEKLRHYLPETRPYTEADLNEMLKKYNTIYLKPADGSLGRGVIRLVRHSRHITCQYATVSGNVIKKFKNYGQLLQFLKPRTTRQDYLIQEGLKLASWAKRPVDFRILVQKNGTGNWRVTSMVARAARENTVVTNVARGGNIYSVKSILPHLTQHSVEKTQHRLRQLAILIAQELEAQLEGTFAEFGVDIALDIHGNLWLLEVNAKPSKNENSMLGKDSNRPSVRNLLHYVQYATEQQRNARHRFTL</sequence>
<dbReference type="InterPro" id="IPR026838">
    <property type="entry name" value="YheC/D"/>
</dbReference>
<keyword evidence="1" id="KW-0547">Nucleotide-binding</keyword>